<reference evidence="1" key="2">
    <citation type="journal article" date="2015" name="Fish Shellfish Immunol.">
        <title>Early steps in the European eel (Anguilla anguilla)-Vibrio vulnificus interaction in the gills: Role of the RtxA13 toxin.</title>
        <authorList>
            <person name="Callol A."/>
            <person name="Pajuelo D."/>
            <person name="Ebbesson L."/>
            <person name="Teles M."/>
            <person name="MacKenzie S."/>
            <person name="Amaro C."/>
        </authorList>
    </citation>
    <scope>NUCLEOTIDE SEQUENCE</scope>
</reference>
<proteinExistence type="predicted"/>
<dbReference type="AlphaFoldDB" id="A0A0E9XWC0"/>
<name>A0A0E9XWC0_ANGAN</name>
<protein>
    <submittedName>
        <fullName evidence="1">Uncharacterized protein</fullName>
    </submittedName>
</protein>
<evidence type="ECO:0000313" key="1">
    <source>
        <dbReference type="EMBL" id="JAI05989.1"/>
    </source>
</evidence>
<accession>A0A0E9XWC0</accession>
<organism evidence="1">
    <name type="scientific">Anguilla anguilla</name>
    <name type="common">European freshwater eel</name>
    <name type="synonym">Muraena anguilla</name>
    <dbReference type="NCBI Taxonomy" id="7936"/>
    <lineage>
        <taxon>Eukaryota</taxon>
        <taxon>Metazoa</taxon>
        <taxon>Chordata</taxon>
        <taxon>Craniata</taxon>
        <taxon>Vertebrata</taxon>
        <taxon>Euteleostomi</taxon>
        <taxon>Actinopterygii</taxon>
        <taxon>Neopterygii</taxon>
        <taxon>Teleostei</taxon>
        <taxon>Anguilliformes</taxon>
        <taxon>Anguillidae</taxon>
        <taxon>Anguilla</taxon>
    </lineage>
</organism>
<reference evidence="1" key="1">
    <citation type="submission" date="2014-11" db="EMBL/GenBank/DDBJ databases">
        <authorList>
            <person name="Amaro Gonzalez C."/>
        </authorList>
    </citation>
    <scope>NUCLEOTIDE SEQUENCE</scope>
</reference>
<sequence>MAKQCRHYPQMESVLLVCTFVQILILLEQNKRKTYPVKIHFHVSRMIKRSCTFCTVSLLLHV</sequence>
<dbReference type="EMBL" id="GBXM01002589">
    <property type="protein sequence ID" value="JAI05989.1"/>
    <property type="molecule type" value="Transcribed_RNA"/>
</dbReference>